<evidence type="ECO:0000313" key="3">
    <source>
        <dbReference type="EMBL" id="EPS69952.1"/>
    </source>
</evidence>
<evidence type="ECO:0000259" key="2">
    <source>
        <dbReference type="SMART" id="SM00672"/>
    </source>
</evidence>
<dbReference type="InterPro" id="IPR006598">
    <property type="entry name" value="CAP10"/>
</dbReference>
<dbReference type="InterPro" id="IPR051091">
    <property type="entry name" value="O-Glucosyltr/Glycosyltrsf_90"/>
</dbReference>
<dbReference type="Pfam" id="PF05686">
    <property type="entry name" value="Glyco_transf_90"/>
    <property type="match status" value="1"/>
</dbReference>
<dbReference type="PANTHER" id="PTHR12203:SF99">
    <property type="entry name" value="OS04G0534100 PROTEIN"/>
    <property type="match status" value="1"/>
</dbReference>
<feature type="transmembrane region" description="Helical" evidence="1">
    <location>
        <begin position="35"/>
        <end position="54"/>
    </location>
</feature>
<keyword evidence="4" id="KW-1185">Reference proteome</keyword>
<keyword evidence="1" id="KW-0812">Transmembrane</keyword>
<dbReference type="Proteomes" id="UP000015453">
    <property type="component" value="Unassembled WGS sequence"/>
</dbReference>
<keyword evidence="1" id="KW-0472">Membrane</keyword>
<reference evidence="3 4" key="1">
    <citation type="journal article" date="2013" name="BMC Genomics">
        <title>The miniature genome of a carnivorous plant Genlisea aurea contains a low number of genes and short non-coding sequences.</title>
        <authorList>
            <person name="Leushkin E.V."/>
            <person name="Sutormin R.A."/>
            <person name="Nabieva E.R."/>
            <person name="Penin A.A."/>
            <person name="Kondrashov A.S."/>
            <person name="Logacheva M.D."/>
        </authorList>
    </citation>
    <scope>NUCLEOTIDE SEQUENCE [LARGE SCALE GENOMIC DNA]</scope>
</reference>
<dbReference type="AlphaFoldDB" id="S8EBN8"/>
<gene>
    <name evidence="3" type="ORF">M569_04809</name>
</gene>
<sequence>MGTSATWWRRVRTASTAGAAASSSASGSSKPQVLFAWKCVVVCMVCFVFVASWTDLSKHGSESLQYAMQYMPLLAGGVRSVDSRPEFPLDCDAWRSAGTCPRNLSSWSPPSWPSPSRSTCPEYFRWIHEDLRHWKDSGISKDAVEKAKDLANFRVVILDGRVYVEELRGCFQTRVLFTIWGIVQLSRVYPNRLPNVEFMFHCEDKPVVKKADHQPGSGPPLFRYSSANDSLDIVFPDWDFWGWVEVNIKPWKKILEEIREENMKTKWEEREPYAFWRGNPDVGAVRRELMACAPTPERDWNARLYTHDWGIERGNGFQNSDLARQCTHRYKIYIEGIGWSVSNKYIMACNSPAFVITPKWFDFFTRGLTPRRDYWPIRDSDKCRSIKFGVEWGNNHTEEAKAIGERGHAYMYNGVRMEHVYDYMYHLLNEYAKLMTYKPSPPAAGREICAESLACFESGTVRRFMDESLETLPADSSPCELPPPYEDQQLQEIIAGKARSIAEVEKWEDEYSATRRSS</sequence>
<dbReference type="PANTHER" id="PTHR12203">
    <property type="entry name" value="KDEL LYS-ASP-GLU-LEU CONTAINING - RELATED"/>
    <property type="match status" value="1"/>
</dbReference>
<keyword evidence="1" id="KW-1133">Transmembrane helix</keyword>
<dbReference type="SMART" id="SM00672">
    <property type="entry name" value="CAP10"/>
    <property type="match status" value="1"/>
</dbReference>
<evidence type="ECO:0000256" key="1">
    <source>
        <dbReference type="SAM" id="Phobius"/>
    </source>
</evidence>
<accession>S8EBN8</accession>
<evidence type="ECO:0000313" key="4">
    <source>
        <dbReference type="Proteomes" id="UP000015453"/>
    </source>
</evidence>
<comment type="caution">
    <text evidence="3">The sequence shown here is derived from an EMBL/GenBank/DDBJ whole genome shotgun (WGS) entry which is preliminary data.</text>
</comment>
<protein>
    <recommendedName>
        <fullName evidence="2">Glycosyl transferase CAP10 domain-containing protein</fullName>
    </recommendedName>
</protein>
<dbReference type="OrthoDB" id="202415at2759"/>
<proteinExistence type="predicted"/>
<name>S8EBN8_9LAMI</name>
<feature type="domain" description="Glycosyl transferase CAP10" evidence="2">
    <location>
        <begin position="192"/>
        <end position="438"/>
    </location>
</feature>
<organism evidence="3 4">
    <name type="scientific">Genlisea aurea</name>
    <dbReference type="NCBI Taxonomy" id="192259"/>
    <lineage>
        <taxon>Eukaryota</taxon>
        <taxon>Viridiplantae</taxon>
        <taxon>Streptophyta</taxon>
        <taxon>Embryophyta</taxon>
        <taxon>Tracheophyta</taxon>
        <taxon>Spermatophyta</taxon>
        <taxon>Magnoliopsida</taxon>
        <taxon>eudicotyledons</taxon>
        <taxon>Gunneridae</taxon>
        <taxon>Pentapetalae</taxon>
        <taxon>asterids</taxon>
        <taxon>lamiids</taxon>
        <taxon>Lamiales</taxon>
        <taxon>Lentibulariaceae</taxon>
        <taxon>Genlisea</taxon>
    </lineage>
</organism>
<dbReference type="EMBL" id="AUSU01001883">
    <property type="protein sequence ID" value="EPS69952.1"/>
    <property type="molecule type" value="Genomic_DNA"/>
</dbReference>